<evidence type="ECO:0000256" key="1">
    <source>
        <dbReference type="SAM" id="Phobius"/>
    </source>
</evidence>
<feature type="transmembrane region" description="Helical" evidence="1">
    <location>
        <begin position="176"/>
        <end position="200"/>
    </location>
</feature>
<keyword evidence="3" id="KW-1185">Reference proteome</keyword>
<reference evidence="2 3" key="1">
    <citation type="submission" date="2013-08" db="EMBL/GenBank/DDBJ databases">
        <title>The genome sequence of Knoellia sinensis.</title>
        <authorList>
            <person name="Zhu W."/>
            <person name="Wang G."/>
        </authorList>
    </citation>
    <scope>NUCLEOTIDE SEQUENCE [LARGE SCALE GENOMIC DNA]</scope>
    <source>
        <strain evidence="2 3">KCTC 19936</strain>
    </source>
</reference>
<gene>
    <name evidence="2" type="ORF">N802_18120</name>
</gene>
<feature type="transmembrane region" description="Helical" evidence="1">
    <location>
        <begin position="144"/>
        <end position="170"/>
    </location>
</feature>
<evidence type="ECO:0000313" key="2">
    <source>
        <dbReference type="EMBL" id="KGN32280.1"/>
    </source>
</evidence>
<keyword evidence="1" id="KW-0812">Transmembrane</keyword>
<dbReference type="AlphaFoldDB" id="A0A0A0J4I2"/>
<comment type="caution">
    <text evidence="2">The sequence shown here is derived from an EMBL/GenBank/DDBJ whole genome shotgun (WGS) entry which is preliminary data.</text>
</comment>
<evidence type="ECO:0000313" key="3">
    <source>
        <dbReference type="Proteomes" id="UP000030002"/>
    </source>
</evidence>
<dbReference type="EMBL" id="AVPJ01000007">
    <property type="protein sequence ID" value="KGN32280.1"/>
    <property type="molecule type" value="Genomic_DNA"/>
</dbReference>
<dbReference type="STRING" id="1385520.N802_18120"/>
<keyword evidence="1" id="KW-1133">Transmembrane helix</keyword>
<protein>
    <submittedName>
        <fullName evidence="2">Uncharacterized protein</fullName>
    </submittedName>
</protein>
<name>A0A0A0J4I2_9MICO</name>
<dbReference type="Proteomes" id="UP000030002">
    <property type="component" value="Unassembled WGS sequence"/>
</dbReference>
<organism evidence="2 3">
    <name type="scientific">Knoellia sinensis KCTC 19936</name>
    <dbReference type="NCBI Taxonomy" id="1385520"/>
    <lineage>
        <taxon>Bacteria</taxon>
        <taxon>Bacillati</taxon>
        <taxon>Actinomycetota</taxon>
        <taxon>Actinomycetes</taxon>
        <taxon>Micrococcales</taxon>
        <taxon>Intrasporangiaceae</taxon>
        <taxon>Knoellia</taxon>
    </lineage>
</organism>
<dbReference type="OrthoDB" id="2086631at2"/>
<proteinExistence type="predicted"/>
<dbReference type="RefSeq" id="WP_035915969.1">
    <property type="nucleotide sequence ID" value="NZ_AVPJ01000007.1"/>
</dbReference>
<sequence>MSNNPFVVNPEARSWHSGAGLLDSGMGVVNAINDESWVDFALSGVAAGFDVAATISDPLGSLFAAGIGWIIDHLDPIKGWFDDLTGNPEAVKAFAGTWLNVSIGVGGVRDDFREESNRSLEGMTGPNIEAYREHVRNELRKLKLLEVGTGAVSVGFEACAVIVAFVHGLLRDALSQIVGAICSYVAELVITLGAATPLVIHQATTRVSALASEIIPKIKGLKNSVRDLDDLVSQLKDILNDIPRFLGDRYSVPNHPNLKWRSVLNEDGGWLKKIPGIDKATVSEQWAVVQARQQYQWLINRDPALFDKAVAEALTNAKPTNVMDALKAISAAVDRQTNREPVTSG</sequence>
<keyword evidence="1" id="KW-0472">Membrane</keyword>
<dbReference type="eggNOG" id="COG4842">
    <property type="taxonomic scope" value="Bacteria"/>
</dbReference>
<accession>A0A0A0J4I2</accession>